<dbReference type="EMBL" id="QKOE01000003">
    <property type="protein sequence ID" value="PZA17453.1"/>
    <property type="molecule type" value="Genomic_DNA"/>
</dbReference>
<evidence type="ECO:0000259" key="7">
    <source>
        <dbReference type="Pfam" id="PF00263"/>
    </source>
</evidence>
<dbReference type="InterPro" id="IPR004845">
    <property type="entry name" value="T2SS_GspD_CS"/>
</dbReference>
<feature type="chain" id="PRO_5016390355" description="Type IV pilus biogenesis and competence protein PilQ" evidence="6">
    <location>
        <begin position="20"/>
        <end position="561"/>
    </location>
</feature>
<dbReference type="GO" id="GO:0030420">
    <property type="term" value="P:establishment of competence for transformation"/>
    <property type="evidence" value="ECO:0007669"/>
    <property type="project" value="UniProtKB-KW"/>
</dbReference>
<accession>A0A323V023</accession>
<evidence type="ECO:0000256" key="5">
    <source>
        <dbReference type="SAM" id="MobiDB-lite"/>
    </source>
</evidence>
<evidence type="ECO:0000256" key="4">
    <source>
        <dbReference type="ARBA" id="ARBA00025897"/>
    </source>
</evidence>
<dbReference type="InterPro" id="IPR001775">
    <property type="entry name" value="GspD/PilQ"/>
</dbReference>
<dbReference type="AlphaFoldDB" id="A0A323V023"/>
<dbReference type="GO" id="GO:0009306">
    <property type="term" value="P:protein secretion"/>
    <property type="evidence" value="ECO:0007669"/>
    <property type="project" value="InterPro"/>
</dbReference>
<keyword evidence="6" id="KW-0732">Signal</keyword>
<dbReference type="RefSeq" id="WP_110523468.1">
    <property type="nucleotide sequence ID" value="NZ_QKOE01000003.1"/>
</dbReference>
<dbReference type="InterPro" id="IPR011514">
    <property type="entry name" value="Secretin_N_2"/>
</dbReference>
<evidence type="ECO:0000313" key="9">
    <source>
        <dbReference type="EMBL" id="PZA17453.1"/>
    </source>
</evidence>
<comment type="caution">
    <text evidence="9">The sequence shown here is derived from an EMBL/GenBank/DDBJ whole genome shotgun (WGS) entry which is preliminary data.</text>
</comment>
<dbReference type="GO" id="GO:0015627">
    <property type="term" value="C:type II protein secretion system complex"/>
    <property type="evidence" value="ECO:0007669"/>
    <property type="project" value="TreeGrafter"/>
</dbReference>
<comment type="function">
    <text evidence="3">Required for type IV pilus biogenesis and competence. Could function as a pore for exit of the pilus but also as a channel for entry of heme and antimicrobial agents and uptake of transforming DNA.</text>
</comment>
<dbReference type="Proteomes" id="UP000248259">
    <property type="component" value="Unassembled WGS sequence"/>
</dbReference>
<keyword evidence="2" id="KW-0178">Competence</keyword>
<feature type="domain" description="Type II/III secretion system secretin-like" evidence="7">
    <location>
        <begin position="341"/>
        <end position="518"/>
    </location>
</feature>
<dbReference type="InterPro" id="IPR050810">
    <property type="entry name" value="Bact_Secretion_Sys_Channel"/>
</dbReference>
<dbReference type="PANTHER" id="PTHR30332:SF17">
    <property type="entry name" value="TYPE IV PILIATION SYSTEM PROTEIN DR_0774-RELATED"/>
    <property type="match status" value="1"/>
</dbReference>
<dbReference type="Pfam" id="PF07655">
    <property type="entry name" value="Secretin_N_2"/>
    <property type="match status" value="1"/>
</dbReference>
<protein>
    <recommendedName>
        <fullName evidence="1">Type IV pilus biogenesis and competence protein PilQ</fullName>
    </recommendedName>
</protein>
<organism evidence="9 10">
    <name type="scientific">Parazoarcus communis SWub3 = DSM 12120</name>
    <dbReference type="NCBI Taxonomy" id="1121029"/>
    <lineage>
        <taxon>Bacteria</taxon>
        <taxon>Pseudomonadati</taxon>
        <taxon>Pseudomonadota</taxon>
        <taxon>Betaproteobacteria</taxon>
        <taxon>Rhodocyclales</taxon>
        <taxon>Zoogloeaceae</taxon>
        <taxon>Parazoarcus</taxon>
    </lineage>
</organism>
<evidence type="ECO:0000259" key="8">
    <source>
        <dbReference type="Pfam" id="PF07655"/>
    </source>
</evidence>
<evidence type="ECO:0000256" key="6">
    <source>
        <dbReference type="SAM" id="SignalP"/>
    </source>
</evidence>
<dbReference type="GO" id="GO:0009297">
    <property type="term" value="P:pilus assembly"/>
    <property type="evidence" value="ECO:0007669"/>
    <property type="project" value="InterPro"/>
</dbReference>
<feature type="region of interest" description="Disordered" evidence="5">
    <location>
        <begin position="24"/>
        <end position="65"/>
    </location>
</feature>
<comment type="subunit">
    <text evidence="4">Homododecamer. Tetramer of trimer.</text>
</comment>
<dbReference type="PROSITE" id="PS00875">
    <property type="entry name" value="T2SP_D"/>
    <property type="match status" value="1"/>
</dbReference>
<evidence type="ECO:0000256" key="1">
    <source>
        <dbReference type="ARBA" id="ARBA00014124"/>
    </source>
</evidence>
<sequence length="561" mass="60977">MHIRTVATCCFLMALAGCAQLPPAGPPDQATHDTPESSGEHPPAAALPPSTAGQPPPAPPSPGYSLSVNRISVEQLLIAIARDADLDLDVHPGVTGVVTLNAIDEPLPRLLDRIARQTGLRFELDGHRLAVMPDTPVLRSYRIDYVNLSRAMKGEVATSTQISTSSSALGDARHNDGGNASLTKIETLSANRFWETLETNIRTLLKEHERFIQRRHCDDMRRSAESADAQATPSCEDAVEADFIVSNRETGTLMIRATSAQHTRIAEFLDLVQAAAHRQVTIEATIVEITLADGYKQGIDWNRLNSPNASLRPRGADTDASALSPTITYLSSLLDIKLDLLESFGTVKVLSSPRLSVLNNQTAMLKVVEEVVYFLVDASTTTYDDSSREKITATTTPQSVSVGMVMALTPQIGADGHITLNVRPTISSISGFRDDPNPSLGAIPNRVPQIRTREIESVLRLADGEVAILGGLMEDKIDYDTGRIPLFGAIPVLGELFTRRDNSVRRTELAIFLRPRIVARDAPPHPVARHRHALPTGDTFHLDSAPGTRNFPGRLIIREAR</sequence>
<feature type="signal peptide" evidence="6">
    <location>
        <begin position="1"/>
        <end position="19"/>
    </location>
</feature>
<reference evidence="9 10" key="1">
    <citation type="submission" date="2018-06" db="EMBL/GenBank/DDBJ databases">
        <title>Azoarcus communis strain SWub3 genome.</title>
        <authorList>
            <person name="Zorraquino Salvo V."/>
            <person name="Toubiana D."/>
            <person name="Blumwald E."/>
        </authorList>
    </citation>
    <scope>NUCLEOTIDE SEQUENCE [LARGE SCALE GENOMIC DNA]</scope>
    <source>
        <strain evidence="9 10">SWub3</strain>
    </source>
</reference>
<dbReference type="GO" id="GO:0019867">
    <property type="term" value="C:outer membrane"/>
    <property type="evidence" value="ECO:0007669"/>
    <property type="project" value="InterPro"/>
</dbReference>
<name>A0A323V023_9RHOO</name>
<keyword evidence="10" id="KW-1185">Reference proteome</keyword>
<dbReference type="Gene3D" id="3.55.50.30">
    <property type="match status" value="1"/>
</dbReference>
<feature type="compositionally biased region" description="Basic and acidic residues" evidence="5">
    <location>
        <begin position="30"/>
        <end position="39"/>
    </location>
</feature>
<gene>
    <name evidence="9" type="ORF">DNK49_06220</name>
</gene>
<feature type="domain" description="Secretin N-terminal" evidence="8">
    <location>
        <begin position="139"/>
        <end position="208"/>
    </location>
</feature>
<dbReference type="InterPro" id="IPR004846">
    <property type="entry name" value="T2SS/T3SS_dom"/>
</dbReference>
<dbReference type="PROSITE" id="PS51257">
    <property type="entry name" value="PROKAR_LIPOPROTEIN"/>
    <property type="match status" value="1"/>
</dbReference>
<evidence type="ECO:0000256" key="2">
    <source>
        <dbReference type="ARBA" id="ARBA00023287"/>
    </source>
</evidence>
<proteinExistence type="predicted"/>
<dbReference type="PANTHER" id="PTHR30332">
    <property type="entry name" value="PROBABLE GENERAL SECRETION PATHWAY PROTEIN D"/>
    <property type="match status" value="1"/>
</dbReference>
<dbReference type="Pfam" id="PF00263">
    <property type="entry name" value="Secretin"/>
    <property type="match status" value="1"/>
</dbReference>
<dbReference type="OrthoDB" id="9779724at2"/>
<dbReference type="PRINTS" id="PR00811">
    <property type="entry name" value="BCTERIALGSPD"/>
</dbReference>
<evidence type="ECO:0000256" key="3">
    <source>
        <dbReference type="ARBA" id="ARBA00024678"/>
    </source>
</evidence>
<evidence type="ECO:0000313" key="10">
    <source>
        <dbReference type="Proteomes" id="UP000248259"/>
    </source>
</evidence>